<proteinExistence type="inferred from homology"/>
<feature type="compositionally biased region" description="Basic and acidic residues" evidence="4">
    <location>
        <begin position="269"/>
        <end position="278"/>
    </location>
</feature>
<dbReference type="InterPro" id="IPR026079">
    <property type="entry name" value="CDR2"/>
</dbReference>
<dbReference type="PANTHER" id="PTHR19232:SF1">
    <property type="entry name" value="CEREBELLAR DEGENERATION-RELATED PROTEIN 2"/>
    <property type="match status" value="1"/>
</dbReference>
<dbReference type="PANTHER" id="PTHR19232">
    <property type="entry name" value="CENTROCORTIN FAMILY MEMBER"/>
    <property type="match status" value="1"/>
</dbReference>
<dbReference type="AlphaFoldDB" id="A0A556TIL9"/>
<accession>A0A556TIL9</accession>
<keyword evidence="2 3" id="KW-0175">Coiled coil</keyword>
<feature type="region of interest" description="Disordered" evidence="4">
    <location>
        <begin position="139"/>
        <end position="175"/>
    </location>
</feature>
<feature type="region of interest" description="Disordered" evidence="4">
    <location>
        <begin position="269"/>
        <end position="298"/>
    </location>
</feature>
<dbReference type="Proteomes" id="UP000319801">
    <property type="component" value="Unassembled WGS sequence"/>
</dbReference>
<dbReference type="OrthoDB" id="10059415at2759"/>
<sequence length="385" mass="44600">MLPDLKAEQDSEIKEEEQWCDHRDLEQDLHLAAKLGKTLLERNHELEEALQQMYTTNQEQIQKIEHLSKQVEMLRSVNDQHAKVYEQLDATARDLEKKNQRLTLENRSALHKIEGLTDTKNMLQAQVEELNQKIENMTSDPLEPEKSSISPSTKFPPNEHSESVSFPSVEEDEQQEEERAALLHSLQAQLNFERALRQTAEQEAEALAREISELEPHAALSEGYKARLAEVEAEVEELRQLSRSDSTSRMLQGTLFFPSEEDISEMWETKHRNSERQVPEAGSDDEDMENEGHNNEHRGCSEILDMSLLNEVDDRYNALQRKYNTLLHLCENRSQLQCDKAVQTSTNPCSQDCTQVPEYKMLFNEIFTYIQNSKQDLEMNRDTAN</sequence>
<comment type="caution">
    <text evidence="5">The sequence shown here is derived from an EMBL/GenBank/DDBJ whole genome shotgun (WGS) entry which is preliminary data.</text>
</comment>
<evidence type="ECO:0000256" key="1">
    <source>
        <dbReference type="ARBA" id="ARBA00009019"/>
    </source>
</evidence>
<gene>
    <name evidence="5" type="ORF">Baya_0565</name>
</gene>
<evidence type="ECO:0000313" key="5">
    <source>
        <dbReference type="EMBL" id="TSK14582.1"/>
    </source>
</evidence>
<evidence type="ECO:0000256" key="2">
    <source>
        <dbReference type="ARBA" id="ARBA00023054"/>
    </source>
</evidence>
<evidence type="ECO:0000256" key="3">
    <source>
        <dbReference type="SAM" id="Coils"/>
    </source>
</evidence>
<organism evidence="5 6">
    <name type="scientific">Bagarius yarrelli</name>
    <name type="common">Goonch</name>
    <name type="synonym">Bagrus yarrelli</name>
    <dbReference type="NCBI Taxonomy" id="175774"/>
    <lineage>
        <taxon>Eukaryota</taxon>
        <taxon>Metazoa</taxon>
        <taxon>Chordata</taxon>
        <taxon>Craniata</taxon>
        <taxon>Vertebrata</taxon>
        <taxon>Euteleostomi</taxon>
        <taxon>Actinopterygii</taxon>
        <taxon>Neopterygii</taxon>
        <taxon>Teleostei</taxon>
        <taxon>Ostariophysi</taxon>
        <taxon>Siluriformes</taxon>
        <taxon>Sisoridae</taxon>
        <taxon>Sisorinae</taxon>
        <taxon>Bagarius</taxon>
    </lineage>
</organism>
<evidence type="ECO:0000313" key="6">
    <source>
        <dbReference type="Proteomes" id="UP000319801"/>
    </source>
</evidence>
<comment type="similarity">
    <text evidence="1">Belongs to the CDR2 family.</text>
</comment>
<name>A0A556TIL9_BAGYA</name>
<evidence type="ECO:0000256" key="4">
    <source>
        <dbReference type="SAM" id="MobiDB-lite"/>
    </source>
</evidence>
<feature type="coiled-coil region" evidence="3">
    <location>
        <begin position="183"/>
        <end position="241"/>
    </location>
</feature>
<reference evidence="5 6" key="1">
    <citation type="journal article" date="2019" name="Genome Biol. Evol.">
        <title>Whole-Genome Sequencing of the Giant Devil Catfish, Bagarius yarrelli.</title>
        <authorList>
            <person name="Jiang W."/>
            <person name="Lv Y."/>
            <person name="Cheng L."/>
            <person name="Yang K."/>
            <person name="Chao B."/>
            <person name="Wang X."/>
            <person name="Li Y."/>
            <person name="Pan X."/>
            <person name="You X."/>
            <person name="Zhang Y."/>
            <person name="Yang J."/>
            <person name="Li J."/>
            <person name="Zhang X."/>
            <person name="Liu S."/>
            <person name="Sun C."/>
            <person name="Yang J."/>
            <person name="Shi Q."/>
        </authorList>
    </citation>
    <scope>NUCLEOTIDE SEQUENCE [LARGE SCALE GENOMIC DNA]</scope>
    <source>
        <strain evidence="5">JWS20170419001</strain>
        <tissue evidence="5">Muscle</tissue>
    </source>
</reference>
<dbReference type="EMBL" id="VCAZ01000002">
    <property type="protein sequence ID" value="TSK14582.1"/>
    <property type="molecule type" value="Genomic_DNA"/>
</dbReference>
<protein>
    <submittedName>
        <fullName evidence="5">Cerebellar degeneration-related protein 2</fullName>
    </submittedName>
</protein>
<keyword evidence="6" id="KW-1185">Reference proteome</keyword>